<dbReference type="Gene3D" id="3.40.50.720">
    <property type="entry name" value="NAD(P)-binding Rossmann-like Domain"/>
    <property type="match status" value="1"/>
</dbReference>
<comment type="caution">
    <text evidence="2">The sequence shown here is derived from an EMBL/GenBank/DDBJ whole genome shotgun (WGS) entry which is preliminary data.</text>
</comment>
<dbReference type="PANTHER" id="PTHR48079:SF9">
    <property type="entry name" value="PUTATIVE-RELATED"/>
    <property type="match status" value="1"/>
</dbReference>
<protein>
    <recommendedName>
        <fullName evidence="1">NAD-dependent epimerase/dehydratase domain-containing protein</fullName>
    </recommendedName>
</protein>
<reference evidence="2 3" key="1">
    <citation type="submission" date="2014-07" db="EMBL/GenBank/DDBJ databases">
        <title>Genome of Chryseobacterium piperi CTM.</title>
        <authorList>
            <person name="Pipes S.E."/>
            <person name="Stropko S.J."/>
            <person name="Newman J.D."/>
        </authorList>
    </citation>
    <scope>NUCLEOTIDE SEQUENCE [LARGE SCALE GENOMIC DNA]</scope>
    <source>
        <strain evidence="2 3">CTM</strain>
    </source>
</reference>
<dbReference type="CDD" id="cd05262">
    <property type="entry name" value="SDR_a7"/>
    <property type="match status" value="1"/>
</dbReference>
<dbReference type="InterPro" id="IPR001509">
    <property type="entry name" value="Epimerase_deHydtase"/>
</dbReference>
<dbReference type="Pfam" id="PF01370">
    <property type="entry name" value="Epimerase"/>
    <property type="match status" value="1"/>
</dbReference>
<dbReference type="GO" id="GO:0005737">
    <property type="term" value="C:cytoplasm"/>
    <property type="evidence" value="ECO:0007669"/>
    <property type="project" value="TreeGrafter"/>
</dbReference>
<dbReference type="InterPro" id="IPR036291">
    <property type="entry name" value="NAD(P)-bd_dom_sf"/>
</dbReference>
<dbReference type="OrthoDB" id="9807212at2"/>
<evidence type="ECO:0000259" key="1">
    <source>
        <dbReference type="Pfam" id="PF01370"/>
    </source>
</evidence>
<dbReference type="KEGG" id="cpip:CJF12_06560"/>
<dbReference type="STRING" id="558152.IQ37_07130"/>
<dbReference type="GO" id="GO:0004029">
    <property type="term" value="F:aldehyde dehydrogenase (NAD+) activity"/>
    <property type="evidence" value="ECO:0007669"/>
    <property type="project" value="TreeGrafter"/>
</dbReference>
<dbReference type="SUPFAM" id="SSF51735">
    <property type="entry name" value="NAD(P)-binding Rossmann-fold domains"/>
    <property type="match status" value="1"/>
</dbReference>
<dbReference type="RefSeq" id="WP_034683064.1">
    <property type="nucleotide sequence ID" value="NZ_CP023049.2"/>
</dbReference>
<name>A0A086BJI0_9FLAO</name>
<feature type="domain" description="NAD-dependent epimerase/dehydratase" evidence="1">
    <location>
        <begin position="3"/>
        <end position="77"/>
    </location>
</feature>
<proteinExistence type="predicted"/>
<dbReference type="Proteomes" id="UP000028709">
    <property type="component" value="Unassembled WGS sequence"/>
</dbReference>
<gene>
    <name evidence="2" type="ORF">IQ37_07130</name>
</gene>
<dbReference type="EMBL" id="JPRJ01000009">
    <property type="protein sequence ID" value="KFF29094.1"/>
    <property type="molecule type" value="Genomic_DNA"/>
</dbReference>
<dbReference type="AlphaFoldDB" id="A0A086BJI0"/>
<organism evidence="2 3">
    <name type="scientific">Chryseobacterium piperi</name>
    <dbReference type="NCBI Taxonomy" id="558152"/>
    <lineage>
        <taxon>Bacteria</taxon>
        <taxon>Pseudomonadati</taxon>
        <taxon>Bacteroidota</taxon>
        <taxon>Flavobacteriia</taxon>
        <taxon>Flavobacteriales</taxon>
        <taxon>Weeksellaceae</taxon>
        <taxon>Chryseobacterium group</taxon>
        <taxon>Chryseobacterium</taxon>
    </lineage>
</organism>
<dbReference type="InterPro" id="IPR051783">
    <property type="entry name" value="NAD(P)-dependent_oxidoreduct"/>
</dbReference>
<accession>A0A086BJI0</accession>
<dbReference type="eggNOG" id="COG0451">
    <property type="taxonomic scope" value="Bacteria"/>
</dbReference>
<keyword evidence="3" id="KW-1185">Reference proteome</keyword>
<evidence type="ECO:0000313" key="2">
    <source>
        <dbReference type="EMBL" id="KFF29094.1"/>
    </source>
</evidence>
<evidence type="ECO:0000313" key="3">
    <source>
        <dbReference type="Proteomes" id="UP000028709"/>
    </source>
</evidence>
<sequence>MKVFVTGATGFVGSAVVKELQSAGHEVIGLARSEESAKKLEESGAEVYYGDLSQPETLIDAVKKADAVIHLGFIHDFNRFKEMCILDGQVIETIGSALEGTEKPFVITSGTGIIKKQGIITEDDRPEGDANPRTLTEFAADKVASKGVKVAVVRLPIVHDLGDKIGFLSLLIGIAKTKSFSAFIENGTNTWSAVHRQDAAKLFRLVAEKQFESGVRYHAVAEKGIEFKKIAETIGSQLNLPVQSVAADDAAEHFTWFTHFAQMNMLASSTATQQELGWSPTQIDLISDLQSEAYFPAE</sequence>
<dbReference type="PANTHER" id="PTHR48079">
    <property type="entry name" value="PROTEIN YEEZ"/>
    <property type="match status" value="1"/>
</dbReference>